<feature type="compositionally biased region" description="Basic residues" evidence="15">
    <location>
        <begin position="520"/>
        <end position="544"/>
    </location>
</feature>
<dbReference type="InterPro" id="IPR041938">
    <property type="entry name" value="Hist-Lys_N-MTase_N"/>
</dbReference>
<evidence type="ECO:0000256" key="3">
    <source>
        <dbReference type="ARBA" id="ARBA00004286"/>
    </source>
</evidence>
<evidence type="ECO:0000256" key="14">
    <source>
        <dbReference type="ARBA" id="ARBA00048081"/>
    </source>
</evidence>
<dbReference type="PANTHER" id="PTHR12977">
    <property type="entry name" value="SUPPRESSOR OF VARIEGATION 4-20-RELATED"/>
    <property type="match status" value="1"/>
</dbReference>
<protein>
    <recommendedName>
        <fullName evidence="5">Histone-lysine N-methyltransferase SET9</fullName>
        <ecNumber evidence="12">2.1.1.372</ecNumber>
    </recommendedName>
    <alternativeName>
        <fullName evidence="4">Histone-lysine N-methyltransferase set9</fullName>
    </alternativeName>
    <alternativeName>
        <fullName evidence="13">SET domain protein 9</fullName>
    </alternativeName>
</protein>
<evidence type="ECO:0000256" key="1">
    <source>
        <dbReference type="ARBA" id="ARBA00001984"/>
    </source>
</evidence>
<dbReference type="GO" id="GO:0140999">
    <property type="term" value="F:histone H3K4 trimethyltransferase activity"/>
    <property type="evidence" value="ECO:0007669"/>
    <property type="project" value="UniProtKB-EC"/>
</dbReference>
<dbReference type="PROSITE" id="PS51567">
    <property type="entry name" value="SAM_MT43_SUVAR420_1"/>
    <property type="match status" value="1"/>
</dbReference>
<name>A0ABR3GIH7_9PEZI</name>
<evidence type="ECO:0000313" key="18">
    <source>
        <dbReference type="Proteomes" id="UP001447188"/>
    </source>
</evidence>
<evidence type="ECO:0000256" key="13">
    <source>
        <dbReference type="ARBA" id="ARBA00030653"/>
    </source>
</evidence>
<dbReference type="SUPFAM" id="SSF82199">
    <property type="entry name" value="SET domain"/>
    <property type="match status" value="1"/>
</dbReference>
<comment type="caution">
    <text evidence="17">The sequence shown here is derived from an EMBL/GenBank/DDBJ whole genome shotgun (WGS) entry which is preliminary data.</text>
</comment>
<feature type="region of interest" description="Disordered" evidence="15">
    <location>
        <begin position="430"/>
        <end position="469"/>
    </location>
</feature>
<keyword evidence="10" id="KW-0156">Chromatin regulator</keyword>
<evidence type="ECO:0000256" key="10">
    <source>
        <dbReference type="ARBA" id="ARBA00022853"/>
    </source>
</evidence>
<keyword evidence="9" id="KW-0949">S-adenosyl-L-methionine</keyword>
<comment type="function">
    <text evidence="1">Histone methyltransferase that trimethylates 'Lys-20' of histone H4 to form H4K20me3.</text>
</comment>
<evidence type="ECO:0000256" key="5">
    <source>
        <dbReference type="ARBA" id="ARBA00015413"/>
    </source>
</evidence>
<dbReference type="CDD" id="cd10524">
    <property type="entry name" value="SET_Suv4-20-like"/>
    <property type="match status" value="1"/>
</dbReference>
<dbReference type="Gene3D" id="2.170.270.10">
    <property type="entry name" value="SET domain"/>
    <property type="match status" value="1"/>
</dbReference>
<evidence type="ECO:0000256" key="4">
    <source>
        <dbReference type="ARBA" id="ARBA00014232"/>
    </source>
</evidence>
<dbReference type="Pfam" id="PF00856">
    <property type="entry name" value="SET"/>
    <property type="match status" value="1"/>
</dbReference>
<sequence>MAPPGKYQLSLSQLAEFDDLLTDALVDRVYYWTKIRKMKTSYHPNRGIKTEEVVKIIVHDVVRNKNTAGAQKKFLELNGVKQYLNKVSNKSPNAEVDFVKHARRYLSMYSPDAGFEVSSTNRYNPLCPEACVISRRAFRRGEPIKYLTGAMVRMSSAEEDAFTHGATDFSIIYSSRVGGMSLLLGPARFVNHDCEPNAKFVTTNKDNVTLLLERDIDVGEELTVKYADDYFGEGNKECLCRTCEVQMRNGWAGDGACTTEDDYEIDIDSLVPGAIITRRSSRKRVPGAVPAVETLDEVERRNRGRRKSAVSQIMSPPDSSRGMSVETGISNSISATPSVVGGADEIGNVHTPAPEEPEVERVEPATPPATNGTATPAVAAAETTKTETAVEPAAVAESLLALPGVAEEQAIKEEEVSGKQEEVIEKSRDVTIVTKVPESSPEVPRKDGPSRVGPSVKHDTPEPASDLAKSFGLSAPLSTLNVGKLSTSTDRDFDTESELSDFTEIDDADLSDTLLAPPQKLRKKPISTNSRRKKPVSQPRKKKPPTSAPSVIPALIEPPRARVPGDYLSWRLNTEGTKCVCSDCHKTFVHDDRWYVPRACKRCERHSKIYGLVWPKTVKRKNDSEEQIEDHRLVQRYVTASEHRKELRKLEEESALAESVRAKRRASYNPKDPYNSIATAATVNASIITALKTRKRKRADVDVEQEMEDIDGVFDALKSVGRGGKRSKLEAEVIR</sequence>
<dbReference type="SMART" id="SM00317">
    <property type="entry name" value="SET"/>
    <property type="match status" value="1"/>
</dbReference>
<comment type="subcellular location">
    <subcellularLocation>
        <location evidence="3">Chromosome</location>
    </subcellularLocation>
    <subcellularLocation>
        <location evidence="2">Nucleus</location>
    </subcellularLocation>
</comment>
<evidence type="ECO:0000259" key="16">
    <source>
        <dbReference type="PROSITE" id="PS50280"/>
    </source>
</evidence>
<dbReference type="Proteomes" id="UP001447188">
    <property type="component" value="Unassembled WGS sequence"/>
</dbReference>
<dbReference type="PANTHER" id="PTHR12977:SF4">
    <property type="entry name" value="HISTONE-LYSINE N-METHYLTRANSFERASE KMT5B"/>
    <property type="match status" value="1"/>
</dbReference>
<feature type="region of interest" description="Disordered" evidence="15">
    <location>
        <begin position="300"/>
        <end position="324"/>
    </location>
</feature>
<feature type="region of interest" description="Disordered" evidence="15">
    <location>
        <begin position="351"/>
        <end position="377"/>
    </location>
</feature>
<feature type="compositionally biased region" description="Polar residues" evidence="15">
    <location>
        <begin position="309"/>
        <end position="324"/>
    </location>
</feature>
<keyword evidence="7 17" id="KW-0489">Methyltransferase</keyword>
<dbReference type="InterPro" id="IPR039977">
    <property type="entry name" value="Suv4-20/Set9"/>
</dbReference>
<dbReference type="EMBL" id="JBBBZM010000063">
    <property type="protein sequence ID" value="KAL0635734.1"/>
    <property type="molecule type" value="Genomic_DNA"/>
</dbReference>
<organism evidence="17 18">
    <name type="scientific">Discina gigas</name>
    <dbReference type="NCBI Taxonomy" id="1032678"/>
    <lineage>
        <taxon>Eukaryota</taxon>
        <taxon>Fungi</taxon>
        <taxon>Dikarya</taxon>
        <taxon>Ascomycota</taxon>
        <taxon>Pezizomycotina</taxon>
        <taxon>Pezizomycetes</taxon>
        <taxon>Pezizales</taxon>
        <taxon>Discinaceae</taxon>
        <taxon>Discina</taxon>
    </lineage>
</organism>
<dbReference type="GO" id="GO:0032259">
    <property type="term" value="P:methylation"/>
    <property type="evidence" value="ECO:0007669"/>
    <property type="project" value="UniProtKB-KW"/>
</dbReference>
<keyword evidence="11" id="KW-0539">Nucleus</keyword>
<evidence type="ECO:0000256" key="2">
    <source>
        <dbReference type="ARBA" id="ARBA00004123"/>
    </source>
</evidence>
<keyword evidence="8 17" id="KW-0808">Transferase</keyword>
<dbReference type="PROSITE" id="PS50280">
    <property type="entry name" value="SET"/>
    <property type="match status" value="1"/>
</dbReference>
<proteinExistence type="predicted"/>
<feature type="domain" description="SET" evidence="16">
    <location>
        <begin position="113"/>
        <end position="227"/>
    </location>
</feature>
<evidence type="ECO:0000256" key="8">
    <source>
        <dbReference type="ARBA" id="ARBA00022679"/>
    </source>
</evidence>
<dbReference type="InterPro" id="IPR025783">
    <property type="entry name" value="Set9_fungi"/>
</dbReference>
<evidence type="ECO:0000256" key="7">
    <source>
        <dbReference type="ARBA" id="ARBA00022603"/>
    </source>
</evidence>
<feature type="region of interest" description="Disordered" evidence="15">
    <location>
        <begin position="510"/>
        <end position="552"/>
    </location>
</feature>
<evidence type="ECO:0000256" key="11">
    <source>
        <dbReference type="ARBA" id="ARBA00023242"/>
    </source>
</evidence>
<evidence type="ECO:0000256" key="9">
    <source>
        <dbReference type="ARBA" id="ARBA00022691"/>
    </source>
</evidence>
<keyword evidence="18" id="KW-1185">Reference proteome</keyword>
<dbReference type="InterPro" id="IPR046341">
    <property type="entry name" value="SET_dom_sf"/>
</dbReference>
<comment type="catalytic activity">
    <reaction evidence="14">
        <text>L-lysyl(20)-[histone H4] + 3 S-adenosyl-L-methionine = N(6),N(6),N(6)-trimethyl-L-lysyl(20)-[histone H4] + 3 S-adenosyl-L-homocysteine + 3 H(+)</text>
        <dbReference type="Rhea" id="RHEA:64456"/>
        <dbReference type="Rhea" id="RHEA-COMP:15554"/>
        <dbReference type="Rhea" id="RHEA-COMP:15998"/>
        <dbReference type="ChEBI" id="CHEBI:15378"/>
        <dbReference type="ChEBI" id="CHEBI:29969"/>
        <dbReference type="ChEBI" id="CHEBI:57856"/>
        <dbReference type="ChEBI" id="CHEBI:59789"/>
        <dbReference type="ChEBI" id="CHEBI:61961"/>
        <dbReference type="EC" id="2.1.1.372"/>
    </reaction>
</comment>
<gene>
    <name evidence="17" type="primary">set9</name>
    <name evidence="17" type="ORF">Q9L58_005267</name>
</gene>
<evidence type="ECO:0000256" key="15">
    <source>
        <dbReference type="SAM" id="MobiDB-lite"/>
    </source>
</evidence>
<feature type="compositionally biased region" description="Low complexity" evidence="15">
    <location>
        <begin position="368"/>
        <end position="377"/>
    </location>
</feature>
<dbReference type="Gene3D" id="1.10.10.1700">
    <property type="entry name" value="Histone-lysine N-methyltransferase"/>
    <property type="match status" value="1"/>
</dbReference>
<keyword evidence="6" id="KW-0158">Chromosome</keyword>
<evidence type="ECO:0000256" key="12">
    <source>
        <dbReference type="ARBA" id="ARBA00024057"/>
    </source>
</evidence>
<dbReference type="EC" id="2.1.1.372" evidence="12"/>
<evidence type="ECO:0000313" key="17">
    <source>
        <dbReference type="EMBL" id="KAL0635734.1"/>
    </source>
</evidence>
<accession>A0ABR3GIH7</accession>
<evidence type="ECO:0000256" key="6">
    <source>
        <dbReference type="ARBA" id="ARBA00022454"/>
    </source>
</evidence>
<reference evidence="17 18" key="1">
    <citation type="submission" date="2024-02" db="EMBL/GenBank/DDBJ databases">
        <title>Discinaceae phylogenomics.</title>
        <authorList>
            <person name="Dirks A.C."/>
            <person name="James T.Y."/>
        </authorList>
    </citation>
    <scope>NUCLEOTIDE SEQUENCE [LARGE SCALE GENOMIC DNA]</scope>
    <source>
        <strain evidence="17 18">ACD0624</strain>
    </source>
</reference>
<dbReference type="InterPro" id="IPR001214">
    <property type="entry name" value="SET_dom"/>
</dbReference>